<protein>
    <recommendedName>
        <fullName evidence="6">Transcription antitermination protein NusB</fullName>
    </recommendedName>
    <alternativeName>
        <fullName evidence="6">Antitermination factor NusB</fullName>
    </alternativeName>
</protein>
<keyword evidence="9" id="KW-1185">Reference proteome</keyword>
<dbReference type="InterPro" id="IPR011605">
    <property type="entry name" value="NusB_fam"/>
</dbReference>
<dbReference type="Proteomes" id="UP001281447">
    <property type="component" value="Unassembled WGS sequence"/>
</dbReference>
<name>A0ABU5CAX8_9BACI</name>
<comment type="function">
    <text evidence="6">Involved in transcription antitermination. Required for transcription of ribosomal RNA (rRNA) genes. Binds specifically to the boxA antiterminator sequence of the ribosomal RNA (rrn) operons.</text>
</comment>
<reference evidence="8 9" key="1">
    <citation type="submission" date="2023-10" db="EMBL/GenBank/DDBJ databases">
        <title>Virgibacillus halophilus 5B73C genome.</title>
        <authorList>
            <person name="Miliotis G."/>
            <person name="Sengupta P."/>
            <person name="Hameed A."/>
            <person name="Chuvochina M."/>
            <person name="Mcdonagh F."/>
            <person name="Simpson A.C."/>
            <person name="Singh N.K."/>
            <person name="Rekha P.D."/>
            <person name="Raman K."/>
            <person name="Hugenholtz P."/>
            <person name="Venkateswaran K."/>
        </authorList>
    </citation>
    <scope>NUCLEOTIDE SEQUENCE [LARGE SCALE GENOMIC DNA]</scope>
    <source>
        <strain evidence="8 9">5B73C</strain>
    </source>
</reference>
<dbReference type="PANTHER" id="PTHR11078:SF3">
    <property type="entry name" value="ANTITERMINATION NUSB DOMAIN-CONTAINING PROTEIN"/>
    <property type="match status" value="1"/>
</dbReference>
<proteinExistence type="inferred from homology"/>
<dbReference type="SUPFAM" id="SSF48013">
    <property type="entry name" value="NusB-like"/>
    <property type="match status" value="1"/>
</dbReference>
<dbReference type="Gene3D" id="1.10.940.10">
    <property type="entry name" value="NusB-like"/>
    <property type="match status" value="1"/>
</dbReference>
<dbReference type="RefSeq" id="WP_390353354.1">
    <property type="nucleotide sequence ID" value="NZ_JBHUIZ010000003.1"/>
</dbReference>
<evidence type="ECO:0000256" key="3">
    <source>
        <dbReference type="ARBA" id="ARBA00022884"/>
    </source>
</evidence>
<comment type="caution">
    <text evidence="8">The sequence shown here is derived from an EMBL/GenBank/DDBJ whole genome shotgun (WGS) entry which is preliminary data.</text>
</comment>
<evidence type="ECO:0000259" key="7">
    <source>
        <dbReference type="Pfam" id="PF01029"/>
    </source>
</evidence>
<comment type="similarity">
    <text evidence="1 6">Belongs to the NusB family.</text>
</comment>
<evidence type="ECO:0000256" key="1">
    <source>
        <dbReference type="ARBA" id="ARBA00005952"/>
    </source>
</evidence>
<evidence type="ECO:0000313" key="8">
    <source>
        <dbReference type="EMBL" id="MDY0396481.1"/>
    </source>
</evidence>
<organism evidence="8 9">
    <name type="scientific">Tigheibacillus halophilus</name>
    <dbReference type="NCBI Taxonomy" id="361280"/>
    <lineage>
        <taxon>Bacteria</taxon>
        <taxon>Bacillati</taxon>
        <taxon>Bacillota</taxon>
        <taxon>Bacilli</taxon>
        <taxon>Bacillales</taxon>
        <taxon>Bacillaceae</taxon>
        <taxon>Tigheibacillus</taxon>
    </lineage>
</organism>
<sequence>MNRHKAREKAFQTLFQIGLEYDQAEEAVKTALNQEEADPFLLTLAEGTVSHIVPIDQLIEQNLQSWSLGRIAAVERAVLRLAVFELEYMDDIPENVTINEAIELAKTYGDEKSGKFVNGVLSNIVKDQQDN</sequence>
<gene>
    <name evidence="6 8" type="primary">nusB</name>
    <name evidence="8" type="ORF">RWE15_21890</name>
</gene>
<evidence type="ECO:0000256" key="5">
    <source>
        <dbReference type="ARBA" id="ARBA00023163"/>
    </source>
</evidence>
<dbReference type="NCBIfam" id="TIGR01951">
    <property type="entry name" value="nusB"/>
    <property type="match status" value="1"/>
</dbReference>
<evidence type="ECO:0000256" key="6">
    <source>
        <dbReference type="HAMAP-Rule" id="MF_00073"/>
    </source>
</evidence>
<evidence type="ECO:0000256" key="4">
    <source>
        <dbReference type="ARBA" id="ARBA00023015"/>
    </source>
</evidence>
<evidence type="ECO:0000313" key="9">
    <source>
        <dbReference type="Proteomes" id="UP001281447"/>
    </source>
</evidence>
<keyword evidence="3 6" id="KW-0694">RNA-binding</keyword>
<dbReference type="InterPro" id="IPR035926">
    <property type="entry name" value="NusB-like_sf"/>
</dbReference>
<keyword evidence="5 6" id="KW-0804">Transcription</keyword>
<dbReference type="HAMAP" id="MF_00073">
    <property type="entry name" value="NusB"/>
    <property type="match status" value="1"/>
</dbReference>
<dbReference type="InterPro" id="IPR006027">
    <property type="entry name" value="NusB_RsmB_TIM44"/>
</dbReference>
<keyword evidence="2 6" id="KW-0889">Transcription antitermination</keyword>
<dbReference type="EMBL" id="JAWDIP010000004">
    <property type="protein sequence ID" value="MDY0396481.1"/>
    <property type="molecule type" value="Genomic_DNA"/>
</dbReference>
<dbReference type="CDD" id="cd00619">
    <property type="entry name" value="Terminator_NusB"/>
    <property type="match status" value="1"/>
</dbReference>
<keyword evidence="4 6" id="KW-0805">Transcription regulation</keyword>
<feature type="domain" description="NusB/RsmB/TIM44" evidence="7">
    <location>
        <begin position="4"/>
        <end position="126"/>
    </location>
</feature>
<dbReference type="PANTHER" id="PTHR11078">
    <property type="entry name" value="N UTILIZATION SUBSTANCE PROTEIN B-RELATED"/>
    <property type="match status" value="1"/>
</dbReference>
<dbReference type="Pfam" id="PF01029">
    <property type="entry name" value="NusB"/>
    <property type="match status" value="1"/>
</dbReference>
<accession>A0ABU5CAX8</accession>
<evidence type="ECO:0000256" key="2">
    <source>
        <dbReference type="ARBA" id="ARBA00022814"/>
    </source>
</evidence>